<dbReference type="Pfam" id="PF07707">
    <property type="entry name" value="BACK"/>
    <property type="match status" value="1"/>
</dbReference>
<evidence type="ECO:0000313" key="2">
    <source>
        <dbReference type="EMBL" id="RIB08503.1"/>
    </source>
</evidence>
<evidence type="ECO:0000313" key="3">
    <source>
        <dbReference type="Proteomes" id="UP000266673"/>
    </source>
</evidence>
<dbReference type="InterPro" id="IPR011705">
    <property type="entry name" value="BACK"/>
</dbReference>
<evidence type="ECO:0000259" key="1">
    <source>
        <dbReference type="PROSITE" id="PS51886"/>
    </source>
</evidence>
<sequence length="399" mass="45616">MDQQKEYIYGGFVSLENLNGQSVFDLVQAADEPLLGELVESLETHLIENNAHWLRSHFANIYKTCTQNNRFKELQKWCDNILVKYPNLVFDSEDFTSLKEHALISLIKRDDLQMEEIKIWNHVIEWGIAQNSTLPSDIENWSYENFITLKTTLQNCLPLIRYFQVSGDDVAKYILPYSLILEKNLWKDLASKNMSPNHQISSTILPPRIISVPVLPSRSTEPFSTVINEEHAAEIASWIDKKANSYNTTDNPYEFKLLLRGSRDGFTREAFWNLCNLQANTVTVSNVKGPNNNLEKIIGGYNPIAWDSSVNGYSSCQESFIFSLKNGVVPNSILSRVKQQQYAFCFKVDRGACFGGCDLRMFCDGDNSSCFVSRAFPFYEKSICDNQNYLISESVYKIA</sequence>
<name>A0A397UMC0_9GLOM</name>
<keyword evidence="3" id="KW-1185">Reference proteome</keyword>
<proteinExistence type="predicted"/>
<comment type="caution">
    <text evidence="2">The sequence shown here is derived from an EMBL/GenBank/DDBJ whole genome shotgun (WGS) entry which is preliminary data.</text>
</comment>
<dbReference type="Proteomes" id="UP000266673">
    <property type="component" value="Unassembled WGS sequence"/>
</dbReference>
<protein>
    <recommendedName>
        <fullName evidence="1">TLDc domain-containing protein</fullName>
    </recommendedName>
</protein>
<dbReference type="Gene3D" id="1.25.40.420">
    <property type="match status" value="1"/>
</dbReference>
<dbReference type="AlphaFoldDB" id="A0A397UMC0"/>
<dbReference type="EMBL" id="QKWP01001500">
    <property type="protein sequence ID" value="RIB08503.1"/>
    <property type="molecule type" value="Genomic_DNA"/>
</dbReference>
<dbReference type="PROSITE" id="PS51886">
    <property type="entry name" value="TLDC"/>
    <property type="match status" value="1"/>
</dbReference>
<feature type="domain" description="TLDc" evidence="1">
    <location>
        <begin position="225"/>
        <end position="399"/>
    </location>
</feature>
<dbReference type="Pfam" id="PF07534">
    <property type="entry name" value="TLD"/>
    <property type="match status" value="1"/>
</dbReference>
<dbReference type="InterPro" id="IPR006571">
    <property type="entry name" value="TLDc_dom"/>
</dbReference>
<accession>A0A397UMC0</accession>
<gene>
    <name evidence="2" type="ORF">C2G38_2211486</name>
</gene>
<organism evidence="2 3">
    <name type="scientific">Gigaspora rosea</name>
    <dbReference type="NCBI Taxonomy" id="44941"/>
    <lineage>
        <taxon>Eukaryota</taxon>
        <taxon>Fungi</taxon>
        <taxon>Fungi incertae sedis</taxon>
        <taxon>Mucoromycota</taxon>
        <taxon>Glomeromycotina</taxon>
        <taxon>Glomeromycetes</taxon>
        <taxon>Diversisporales</taxon>
        <taxon>Gigasporaceae</taxon>
        <taxon>Gigaspora</taxon>
    </lineage>
</organism>
<reference evidence="2 3" key="1">
    <citation type="submission" date="2018-06" db="EMBL/GenBank/DDBJ databases">
        <title>Comparative genomics reveals the genomic features of Rhizophagus irregularis, R. cerebriforme, R. diaphanum and Gigaspora rosea, and their symbiotic lifestyle signature.</title>
        <authorList>
            <person name="Morin E."/>
            <person name="San Clemente H."/>
            <person name="Chen E.C.H."/>
            <person name="De La Providencia I."/>
            <person name="Hainaut M."/>
            <person name="Kuo A."/>
            <person name="Kohler A."/>
            <person name="Murat C."/>
            <person name="Tang N."/>
            <person name="Roy S."/>
            <person name="Loubradou J."/>
            <person name="Henrissat B."/>
            <person name="Grigoriev I.V."/>
            <person name="Corradi N."/>
            <person name="Roux C."/>
            <person name="Martin F.M."/>
        </authorList>
    </citation>
    <scope>NUCLEOTIDE SEQUENCE [LARGE SCALE GENOMIC DNA]</scope>
    <source>
        <strain evidence="2 3">DAOM 194757</strain>
    </source>
</reference>
<dbReference type="OrthoDB" id="5430411at2759"/>